<dbReference type="AlphaFoldDB" id="A0A0C1L392"/>
<sequence>MNDLLKKAIGVQGGMDTWKKYNNVFAHLSVGGILWGMKGHPDSINNVDVVVDLHEQKASHIPNAEWYTAYTPGKVQIKSGKSDILEETDNPRDSFKGHMLETQWSNLQLAYFAGYAMWNYLNTPFLFARLGFDVIEIESWTEGSENWRRLNVKWPKDIHTHSTEQILYIDDEGFIRRLDYQVEIAGNTPAAHYLYDYKEVDGIKMATRRIVYPIGENNMAIKDGLVIVSIDLSEIKLS</sequence>
<gene>
    <name evidence="1" type="ORF">OI18_12625</name>
</gene>
<evidence type="ECO:0000313" key="1">
    <source>
        <dbReference type="EMBL" id="KIC94442.1"/>
    </source>
</evidence>
<protein>
    <submittedName>
        <fullName evidence="1">Uncharacterized protein</fullName>
    </submittedName>
</protein>
<accession>A0A0C1L392</accession>
<organism evidence="1 2">
    <name type="scientific">Flavihumibacter solisilvae</name>
    <dbReference type="NCBI Taxonomy" id="1349421"/>
    <lineage>
        <taxon>Bacteria</taxon>
        <taxon>Pseudomonadati</taxon>
        <taxon>Bacteroidota</taxon>
        <taxon>Chitinophagia</taxon>
        <taxon>Chitinophagales</taxon>
        <taxon>Chitinophagaceae</taxon>
        <taxon>Flavihumibacter</taxon>
    </lineage>
</organism>
<keyword evidence="2" id="KW-1185">Reference proteome</keyword>
<comment type="caution">
    <text evidence="1">The sequence shown here is derived from an EMBL/GenBank/DDBJ whole genome shotgun (WGS) entry which is preliminary data.</text>
</comment>
<name>A0A0C1L392_9BACT</name>
<dbReference type="RefSeq" id="WP_039140205.1">
    <property type="nucleotide sequence ID" value="NZ_JSVC01000013.1"/>
</dbReference>
<dbReference type="STRING" id="1349421.OI18_12625"/>
<dbReference type="Proteomes" id="UP000031408">
    <property type="component" value="Unassembled WGS sequence"/>
</dbReference>
<reference evidence="1 2" key="1">
    <citation type="submission" date="2014-11" db="EMBL/GenBank/DDBJ databases">
        <title>Genome sequence of Flavihumibacter solisilvae 3-3.</title>
        <authorList>
            <person name="Zhou G."/>
            <person name="Li M."/>
            <person name="Wang G."/>
        </authorList>
    </citation>
    <scope>NUCLEOTIDE SEQUENCE [LARGE SCALE GENOMIC DNA]</scope>
    <source>
        <strain evidence="1 2">3-3</strain>
    </source>
</reference>
<dbReference type="EMBL" id="JSVC01000013">
    <property type="protein sequence ID" value="KIC94442.1"/>
    <property type="molecule type" value="Genomic_DNA"/>
</dbReference>
<dbReference type="OrthoDB" id="8746011at2"/>
<proteinExistence type="predicted"/>
<evidence type="ECO:0000313" key="2">
    <source>
        <dbReference type="Proteomes" id="UP000031408"/>
    </source>
</evidence>